<protein>
    <recommendedName>
        <fullName evidence="1">GIT Spa2 homology (SHD) domain-containing protein</fullName>
    </recommendedName>
</protein>
<evidence type="ECO:0000313" key="3">
    <source>
        <dbReference type="Proteomes" id="UP000807353"/>
    </source>
</evidence>
<organism evidence="2 3">
    <name type="scientific">Collybia nuda</name>
    <dbReference type="NCBI Taxonomy" id="64659"/>
    <lineage>
        <taxon>Eukaryota</taxon>
        <taxon>Fungi</taxon>
        <taxon>Dikarya</taxon>
        <taxon>Basidiomycota</taxon>
        <taxon>Agaricomycotina</taxon>
        <taxon>Agaricomycetes</taxon>
        <taxon>Agaricomycetidae</taxon>
        <taxon>Agaricales</taxon>
        <taxon>Tricholomatineae</taxon>
        <taxon>Clitocybaceae</taxon>
        <taxon>Collybia</taxon>
    </lineage>
</organism>
<dbReference type="InterPro" id="IPR013724">
    <property type="entry name" value="GIT_SHD"/>
</dbReference>
<keyword evidence="3" id="KW-1185">Reference proteome</keyword>
<feature type="domain" description="GIT Spa2 homology (SHD)" evidence="1">
    <location>
        <begin position="110"/>
        <end position="140"/>
    </location>
</feature>
<dbReference type="SMART" id="SM00555">
    <property type="entry name" value="GIT"/>
    <property type="match status" value="2"/>
</dbReference>
<dbReference type="Proteomes" id="UP000807353">
    <property type="component" value="Unassembled WGS sequence"/>
</dbReference>
<feature type="domain" description="GIT Spa2 homology (SHD)" evidence="1">
    <location>
        <begin position="62"/>
        <end position="92"/>
    </location>
</feature>
<evidence type="ECO:0000313" key="2">
    <source>
        <dbReference type="EMBL" id="KAF9466975.1"/>
    </source>
</evidence>
<evidence type="ECO:0000259" key="1">
    <source>
        <dbReference type="SMART" id="SM00555"/>
    </source>
</evidence>
<comment type="caution">
    <text evidence="2">The sequence shown here is derived from an EMBL/GenBank/DDBJ whole genome shotgun (WGS) entry which is preliminary data.</text>
</comment>
<reference evidence="2" key="1">
    <citation type="submission" date="2020-11" db="EMBL/GenBank/DDBJ databases">
        <authorList>
            <consortium name="DOE Joint Genome Institute"/>
            <person name="Ahrendt S."/>
            <person name="Riley R."/>
            <person name="Andreopoulos W."/>
            <person name="Labutti K."/>
            <person name="Pangilinan J."/>
            <person name="Ruiz-Duenas F.J."/>
            <person name="Barrasa J.M."/>
            <person name="Sanchez-Garcia M."/>
            <person name="Camarero S."/>
            <person name="Miyauchi S."/>
            <person name="Serrano A."/>
            <person name="Linde D."/>
            <person name="Babiker R."/>
            <person name="Drula E."/>
            <person name="Ayuso-Fernandez I."/>
            <person name="Pacheco R."/>
            <person name="Padilla G."/>
            <person name="Ferreira P."/>
            <person name="Barriuso J."/>
            <person name="Kellner H."/>
            <person name="Castanera R."/>
            <person name="Alfaro M."/>
            <person name="Ramirez L."/>
            <person name="Pisabarro A.G."/>
            <person name="Kuo A."/>
            <person name="Tritt A."/>
            <person name="Lipzen A."/>
            <person name="He G."/>
            <person name="Yan M."/>
            <person name="Ng V."/>
            <person name="Cullen D."/>
            <person name="Martin F."/>
            <person name="Rosso M.-N."/>
            <person name="Henrissat B."/>
            <person name="Hibbett D."/>
            <person name="Martinez A.T."/>
            <person name="Grigoriev I.V."/>
        </authorList>
    </citation>
    <scope>NUCLEOTIDE SEQUENCE</scope>
    <source>
        <strain evidence="2">CBS 247.69</strain>
    </source>
</reference>
<dbReference type="EMBL" id="MU150239">
    <property type="protein sequence ID" value="KAF9466975.1"/>
    <property type="molecule type" value="Genomic_DNA"/>
</dbReference>
<dbReference type="InterPro" id="IPR039892">
    <property type="entry name" value="Spa2/Sph1"/>
</dbReference>
<accession>A0A9P6CM54</accession>
<dbReference type="AlphaFoldDB" id="A0A9P6CM54"/>
<dbReference type="Pfam" id="PF08518">
    <property type="entry name" value="GIT_SHD"/>
    <property type="match status" value="1"/>
</dbReference>
<dbReference type="GO" id="GO:0005078">
    <property type="term" value="F:MAP-kinase scaffold activity"/>
    <property type="evidence" value="ECO:0007669"/>
    <property type="project" value="TreeGrafter"/>
</dbReference>
<proteinExistence type="predicted"/>
<name>A0A9P6CM54_9AGAR</name>
<gene>
    <name evidence="2" type="ORF">BDZ94DRAFT_1250217</name>
</gene>
<dbReference type="PANTHER" id="PTHR21601">
    <property type="entry name" value="SPA2 PROTEIN"/>
    <property type="match status" value="1"/>
</dbReference>
<sequence>MATIPIESSPAQASASSTTTASLGLTLGKTDYTGEFKAHFQAFSSFLVDYLPDKTFSHRSHARHKLLRLTRVQFLELSTDVYAEVCRRVNEPGVKYLPANPYFHEKRNVARKKLSTITDPRMQDLCGDVRHELIRRYPEFDTSGIHMLHVSFDAPFPK</sequence>
<dbReference type="OrthoDB" id="5588096at2759"/>
<dbReference type="PANTHER" id="PTHR21601:SF0">
    <property type="entry name" value="PROTEIN SPA2-RELATED"/>
    <property type="match status" value="1"/>
</dbReference>